<dbReference type="KEGG" id="tpol:Mal48_34320"/>
<evidence type="ECO:0000259" key="2">
    <source>
        <dbReference type="Pfam" id="PF13400"/>
    </source>
</evidence>
<dbReference type="RefSeq" id="WP_197441753.1">
    <property type="nucleotide sequence ID" value="NZ_CP036267.1"/>
</dbReference>
<keyword evidence="1" id="KW-0472">Membrane</keyword>
<dbReference type="AlphaFoldDB" id="A0A517QRB6"/>
<evidence type="ECO:0000313" key="3">
    <source>
        <dbReference type="EMBL" id="QDT34172.1"/>
    </source>
</evidence>
<keyword evidence="4" id="KW-1185">Reference proteome</keyword>
<evidence type="ECO:0000256" key="1">
    <source>
        <dbReference type="SAM" id="Phobius"/>
    </source>
</evidence>
<name>A0A517QRB6_9PLAN</name>
<sequence>MKTSASNCRRTTNFDYCATSNVRDESPLNDREGAREFNFMRQREVDPTPRSGKVLILVLMAFPMILGIIGLVIDGSLLLHDSRSTQHVADAAATTAAFSASQGDPPIFAGQKAQEMVRNFNAMESAAIQVHSPPISGAYRGRSNFYEVNVSNETDTLFMHLTNRFASRGVRARAVAGIKDATPPLSVVVLDPNPDPITITGLPLTLPSLPNHHLGGMEVLGLGRVRVSGGIAINNDWGGVDEHGDPVGENRLLRSALTCTPLLPLTKLNAEHIRVVGGVDNYKNYGHIDGTDANSLRANMGPAPDPFQELPVPTITEDPANVDETYRGSVDILNLPILSPTVVLEPGVYDYINVITGPVRFEPGVYIIRGQHPITGIPLSVLAGPINGRGVMFYISENATYSPTSGLPDSGEDSSTPPTSNLRALLPTAVINGAVLGVKFTPLSDPSSPYDGMFIFQNRNNRRPMVLVTEQLLGSGTLAGTIYSKWGSVVLVANGTHDLGFVVGSIRIVTALGLRLNPSLKFPPVKEVFLVE</sequence>
<dbReference type="Pfam" id="PF13400">
    <property type="entry name" value="Tad"/>
    <property type="match status" value="1"/>
</dbReference>
<dbReference type="InterPro" id="IPR028087">
    <property type="entry name" value="Tad_N"/>
</dbReference>
<feature type="domain" description="Putative Flp pilus-assembly TadG-like N-terminal" evidence="2">
    <location>
        <begin position="52"/>
        <end position="97"/>
    </location>
</feature>
<proteinExistence type="predicted"/>
<organism evidence="3 4">
    <name type="scientific">Thalassoglobus polymorphus</name>
    <dbReference type="NCBI Taxonomy" id="2527994"/>
    <lineage>
        <taxon>Bacteria</taxon>
        <taxon>Pseudomonadati</taxon>
        <taxon>Planctomycetota</taxon>
        <taxon>Planctomycetia</taxon>
        <taxon>Planctomycetales</taxon>
        <taxon>Planctomycetaceae</taxon>
        <taxon>Thalassoglobus</taxon>
    </lineage>
</organism>
<keyword evidence="1" id="KW-1133">Transmembrane helix</keyword>
<keyword evidence="1" id="KW-0812">Transmembrane</keyword>
<protein>
    <recommendedName>
        <fullName evidence="2">Putative Flp pilus-assembly TadG-like N-terminal domain-containing protein</fullName>
    </recommendedName>
</protein>
<evidence type="ECO:0000313" key="4">
    <source>
        <dbReference type="Proteomes" id="UP000315724"/>
    </source>
</evidence>
<reference evidence="3 4" key="1">
    <citation type="submission" date="2019-02" db="EMBL/GenBank/DDBJ databases">
        <title>Deep-cultivation of Planctomycetes and their phenomic and genomic characterization uncovers novel biology.</title>
        <authorList>
            <person name="Wiegand S."/>
            <person name="Jogler M."/>
            <person name="Boedeker C."/>
            <person name="Pinto D."/>
            <person name="Vollmers J."/>
            <person name="Rivas-Marin E."/>
            <person name="Kohn T."/>
            <person name="Peeters S.H."/>
            <person name="Heuer A."/>
            <person name="Rast P."/>
            <person name="Oberbeckmann S."/>
            <person name="Bunk B."/>
            <person name="Jeske O."/>
            <person name="Meyerdierks A."/>
            <person name="Storesund J.E."/>
            <person name="Kallscheuer N."/>
            <person name="Luecker S."/>
            <person name="Lage O.M."/>
            <person name="Pohl T."/>
            <person name="Merkel B.J."/>
            <person name="Hornburger P."/>
            <person name="Mueller R.-W."/>
            <person name="Bruemmer F."/>
            <person name="Labrenz M."/>
            <person name="Spormann A.M."/>
            <person name="Op den Camp H."/>
            <person name="Overmann J."/>
            <person name="Amann R."/>
            <person name="Jetten M.S.M."/>
            <person name="Mascher T."/>
            <person name="Medema M.H."/>
            <person name="Devos D.P."/>
            <person name="Kaster A.-K."/>
            <person name="Ovreas L."/>
            <person name="Rohde M."/>
            <person name="Galperin M.Y."/>
            <person name="Jogler C."/>
        </authorList>
    </citation>
    <scope>NUCLEOTIDE SEQUENCE [LARGE SCALE GENOMIC DNA]</scope>
    <source>
        <strain evidence="3 4">Mal48</strain>
    </source>
</reference>
<gene>
    <name evidence="3" type="ORF">Mal48_34320</name>
</gene>
<dbReference type="EMBL" id="CP036267">
    <property type="protein sequence ID" value="QDT34172.1"/>
    <property type="molecule type" value="Genomic_DNA"/>
</dbReference>
<feature type="transmembrane region" description="Helical" evidence="1">
    <location>
        <begin position="54"/>
        <end position="73"/>
    </location>
</feature>
<accession>A0A517QRB6</accession>
<dbReference type="Proteomes" id="UP000315724">
    <property type="component" value="Chromosome"/>
</dbReference>